<keyword evidence="1" id="KW-0472">Membrane</keyword>
<protein>
    <submittedName>
        <fullName evidence="3">Methyltransferase domain-containing protein</fullName>
    </submittedName>
</protein>
<feature type="domain" description="Methyltransferase type 11" evidence="2">
    <location>
        <begin position="127"/>
        <end position="192"/>
    </location>
</feature>
<dbReference type="SUPFAM" id="SSF53335">
    <property type="entry name" value="S-adenosyl-L-methionine-dependent methyltransferases"/>
    <property type="match status" value="1"/>
</dbReference>
<comment type="caution">
    <text evidence="3">The sequence shown here is derived from an EMBL/GenBank/DDBJ whole genome shotgun (WGS) entry which is preliminary data.</text>
</comment>
<keyword evidence="1" id="KW-1133">Transmembrane helix</keyword>
<evidence type="ECO:0000313" key="4">
    <source>
        <dbReference type="Proteomes" id="UP001302949"/>
    </source>
</evidence>
<dbReference type="Pfam" id="PF08241">
    <property type="entry name" value="Methyltransf_11"/>
    <property type="match status" value="1"/>
</dbReference>
<dbReference type="RefSeq" id="WP_323295651.1">
    <property type="nucleotide sequence ID" value="NZ_JAYFUM010000006.1"/>
</dbReference>
<sequence length="251" mass="29303">MRKPFQGVWNIIRFNWHFYVVSIAFLCCLLLSENYLSLPTKPYLRIIELFVLVPTLVSLCVSLYVYDLSGLYQLNWIDNRSPKRPMTIVNIHAGFDETSTLLASKFNEAELWVFDFYEPEKHTEISIKRARKAYPSFPNTKSVSTNHLPIADNTVDMVFIIFAAHEIRDEQERITFFKELKRIIKPTGTIVVTEHLRDFPNFLAYNIGFLHFYSRKSWLELFQKASLSVKKEQKITAFISSFIITKNGIAS</sequence>
<keyword evidence="3" id="KW-0489">Methyltransferase</keyword>
<reference evidence="3 4" key="1">
    <citation type="submission" date="2023-12" db="EMBL/GenBank/DDBJ databases">
        <title>Novel species of the genus Arcicella isolated from rivers.</title>
        <authorList>
            <person name="Lu H."/>
        </authorList>
    </citation>
    <scope>NUCLEOTIDE SEQUENCE [LARGE SCALE GENOMIC DNA]</scope>
    <source>
        <strain evidence="3 4">KCTC 23307</strain>
    </source>
</reference>
<accession>A0ABU5Q772</accession>
<dbReference type="EMBL" id="JAYFUM010000006">
    <property type="protein sequence ID" value="MEA5138482.1"/>
    <property type="molecule type" value="Genomic_DNA"/>
</dbReference>
<dbReference type="InterPro" id="IPR029063">
    <property type="entry name" value="SAM-dependent_MTases_sf"/>
</dbReference>
<proteinExistence type="predicted"/>
<name>A0ABU5Q772_9BACT</name>
<evidence type="ECO:0000313" key="3">
    <source>
        <dbReference type="EMBL" id="MEA5138482.1"/>
    </source>
</evidence>
<keyword evidence="1" id="KW-0812">Transmembrane</keyword>
<keyword evidence="4" id="KW-1185">Reference proteome</keyword>
<dbReference type="InterPro" id="IPR013216">
    <property type="entry name" value="Methyltransf_11"/>
</dbReference>
<evidence type="ECO:0000259" key="2">
    <source>
        <dbReference type="Pfam" id="PF08241"/>
    </source>
</evidence>
<dbReference type="GO" id="GO:0032259">
    <property type="term" value="P:methylation"/>
    <property type="evidence" value="ECO:0007669"/>
    <property type="project" value="UniProtKB-KW"/>
</dbReference>
<dbReference type="GO" id="GO:0008168">
    <property type="term" value="F:methyltransferase activity"/>
    <property type="evidence" value="ECO:0007669"/>
    <property type="project" value="UniProtKB-KW"/>
</dbReference>
<gene>
    <name evidence="3" type="ORF">VB248_05045</name>
</gene>
<dbReference type="Proteomes" id="UP001302949">
    <property type="component" value="Unassembled WGS sequence"/>
</dbReference>
<feature type="transmembrane region" description="Helical" evidence="1">
    <location>
        <begin position="12"/>
        <end position="32"/>
    </location>
</feature>
<feature type="transmembrane region" description="Helical" evidence="1">
    <location>
        <begin position="44"/>
        <end position="66"/>
    </location>
</feature>
<dbReference type="Gene3D" id="3.40.50.150">
    <property type="entry name" value="Vaccinia Virus protein VP39"/>
    <property type="match status" value="1"/>
</dbReference>
<organism evidence="3 4">
    <name type="scientific">Arcicella rigui</name>
    <dbReference type="NCBI Taxonomy" id="797020"/>
    <lineage>
        <taxon>Bacteria</taxon>
        <taxon>Pseudomonadati</taxon>
        <taxon>Bacteroidota</taxon>
        <taxon>Cytophagia</taxon>
        <taxon>Cytophagales</taxon>
        <taxon>Flectobacillaceae</taxon>
        <taxon>Arcicella</taxon>
    </lineage>
</organism>
<keyword evidence="3" id="KW-0808">Transferase</keyword>
<evidence type="ECO:0000256" key="1">
    <source>
        <dbReference type="SAM" id="Phobius"/>
    </source>
</evidence>